<feature type="active site" evidence="10">
    <location>
        <position position="248"/>
    </location>
</feature>
<evidence type="ECO:0000259" key="12">
    <source>
        <dbReference type="PROSITE" id="PS51898"/>
    </source>
</evidence>
<keyword evidence="4 10" id="KW-0132">Cell division</keyword>
<feature type="active site" evidence="10">
    <location>
        <position position="175"/>
    </location>
</feature>
<evidence type="ECO:0000256" key="3">
    <source>
        <dbReference type="ARBA" id="ARBA00022490"/>
    </source>
</evidence>
<evidence type="ECO:0000256" key="11">
    <source>
        <dbReference type="NCBIfam" id="TIGR02224"/>
    </source>
</evidence>
<evidence type="ECO:0000256" key="2">
    <source>
        <dbReference type="ARBA" id="ARBA00006657"/>
    </source>
</evidence>
<feature type="domain" description="Tyr recombinase" evidence="12">
    <location>
        <begin position="111"/>
        <end position="293"/>
    </location>
</feature>
<dbReference type="InterPro" id="IPR011010">
    <property type="entry name" value="DNA_brk_join_enz"/>
</dbReference>
<evidence type="ECO:0000313" key="15">
    <source>
        <dbReference type="Proteomes" id="UP000464754"/>
    </source>
</evidence>
<dbReference type="GO" id="GO:0007059">
    <property type="term" value="P:chromosome segregation"/>
    <property type="evidence" value="ECO:0007669"/>
    <property type="project" value="UniProtKB-UniRule"/>
</dbReference>
<dbReference type="PROSITE" id="PS51900">
    <property type="entry name" value="CB"/>
    <property type="match status" value="1"/>
</dbReference>
<dbReference type="PANTHER" id="PTHR30349">
    <property type="entry name" value="PHAGE INTEGRASE-RELATED"/>
    <property type="match status" value="1"/>
</dbReference>
<keyword evidence="15" id="KW-1185">Reference proteome</keyword>
<organism evidence="14 15">
    <name type="scientific">Amedibacterium intestinale</name>
    <dbReference type="NCBI Taxonomy" id="2583452"/>
    <lineage>
        <taxon>Bacteria</taxon>
        <taxon>Bacillati</taxon>
        <taxon>Bacillota</taxon>
        <taxon>Erysipelotrichia</taxon>
        <taxon>Erysipelotrichales</taxon>
        <taxon>Erysipelotrichaceae</taxon>
        <taxon>Amedibacterium</taxon>
    </lineage>
</organism>
<evidence type="ECO:0000256" key="9">
    <source>
        <dbReference type="ARBA" id="ARBA00023306"/>
    </source>
</evidence>
<dbReference type="InterPro" id="IPR013762">
    <property type="entry name" value="Integrase-like_cat_sf"/>
</dbReference>
<dbReference type="Pfam" id="PF00589">
    <property type="entry name" value="Phage_integrase"/>
    <property type="match status" value="1"/>
</dbReference>
<dbReference type="InterPro" id="IPR011931">
    <property type="entry name" value="Recomb_XerC"/>
</dbReference>
<dbReference type="GO" id="GO:0006313">
    <property type="term" value="P:DNA transposition"/>
    <property type="evidence" value="ECO:0007669"/>
    <property type="project" value="UniProtKB-UniRule"/>
</dbReference>
<feature type="domain" description="Core-binding (CB)" evidence="13">
    <location>
        <begin position="1"/>
        <end position="90"/>
    </location>
</feature>
<dbReference type="NCBIfam" id="NF040815">
    <property type="entry name" value="recomb_XerA_Arch"/>
    <property type="match status" value="1"/>
</dbReference>
<feature type="active site" evidence="10">
    <location>
        <position position="271"/>
    </location>
</feature>
<comment type="similarity">
    <text evidence="2 10">Belongs to the 'phage' integrase family. XerC subfamily.</text>
</comment>
<dbReference type="InterPro" id="IPR010998">
    <property type="entry name" value="Integrase_recombinase_N"/>
</dbReference>
<dbReference type="GO" id="GO:0009037">
    <property type="term" value="F:tyrosine-based site-specific recombinase activity"/>
    <property type="evidence" value="ECO:0007669"/>
    <property type="project" value="UniProtKB-UniRule"/>
</dbReference>
<feature type="active site" evidence="10">
    <location>
        <position position="151"/>
    </location>
</feature>
<reference evidence="15" key="1">
    <citation type="submission" date="2019-05" db="EMBL/GenBank/DDBJ databases">
        <title>Complete genome sequencing of Absiella argi strain JCM 30884.</title>
        <authorList>
            <person name="Sakamoto M."/>
            <person name="Murakami T."/>
            <person name="Mori H."/>
        </authorList>
    </citation>
    <scope>NUCLEOTIDE SEQUENCE [LARGE SCALE GENOMIC DNA]</scope>
    <source>
        <strain evidence="15">JCM 30884</strain>
    </source>
</reference>
<dbReference type="EMBL" id="AP019695">
    <property type="protein sequence ID" value="BBK21792.1"/>
    <property type="molecule type" value="Genomic_DNA"/>
</dbReference>
<dbReference type="Gene3D" id="1.10.150.130">
    <property type="match status" value="1"/>
</dbReference>
<dbReference type="CDD" id="cd00798">
    <property type="entry name" value="INT_XerDC_C"/>
    <property type="match status" value="1"/>
</dbReference>
<dbReference type="InterPro" id="IPR002104">
    <property type="entry name" value="Integrase_catalytic"/>
</dbReference>
<keyword evidence="8 10" id="KW-0233">DNA recombination</keyword>
<evidence type="ECO:0000313" key="14">
    <source>
        <dbReference type="EMBL" id="BBK21792.1"/>
    </source>
</evidence>
<keyword evidence="9 10" id="KW-0131">Cell cycle</keyword>
<keyword evidence="5 10" id="KW-0159">Chromosome partition</keyword>
<name>A0A6N4TI53_9FIRM</name>
<evidence type="ECO:0000256" key="10">
    <source>
        <dbReference type="HAMAP-Rule" id="MF_01808"/>
    </source>
</evidence>
<protein>
    <recommendedName>
        <fullName evidence="10 11">Tyrosine recombinase XerC</fullName>
    </recommendedName>
</protein>
<dbReference type="InterPro" id="IPR050090">
    <property type="entry name" value="Tyrosine_recombinase_XerCD"/>
</dbReference>
<dbReference type="KEGG" id="aarg:Aargi30884_06950"/>
<sequence>METYVERFLKYLNDINSGSKHTYDAYERDIKEFISFLTSQNVSSLEDVDRILIMGYVTYLRNKAGTMGTLKNSTIARKLSSLRSFYRYLNEYVGIQNNPFLYFKAPKKAKRIPEFLFYDEMETFLSSFDLSKPEELRDRAMFELMYACGMRVSEISSLRIRDIDFIEQIVRITGKGDKQRIVPFYDTAKQLLKSYLHTVRGLWCDGSHDYVFVNQRGKQMTSRGIQYRLDIAGKKTDLQVHLHPHMFRHSFATHLLDNGADLRVVQELLGHSSLSTTQIYVHVSQERLKQTYLNAHPRAEKNNTIE</sequence>
<dbReference type="InterPro" id="IPR023009">
    <property type="entry name" value="Tyrosine_recombinase_XerC/XerD"/>
</dbReference>
<dbReference type="PROSITE" id="PS51898">
    <property type="entry name" value="TYR_RECOMBINASE"/>
    <property type="match status" value="1"/>
</dbReference>
<evidence type="ECO:0000256" key="6">
    <source>
        <dbReference type="ARBA" id="ARBA00022908"/>
    </source>
</evidence>
<comment type="function">
    <text evidence="10">Site-specific tyrosine recombinase, which acts by catalyzing the cutting and rejoining of the recombining DNA molecules. The XerC-XerD complex is essential to convert dimers of the bacterial chromosome into monomers to permit their segregation at cell division. It also contributes to the segregational stability of plasmids.</text>
</comment>
<dbReference type="PANTHER" id="PTHR30349:SF77">
    <property type="entry name" value="TYROSINE RECOMBINASE XERC"/>
    <property type="match status" value="1"/>
</dbReference>
<dbReference type="NCBIfam" id="TIGR02224">
    <property type="entry name" value="recomb_XerC"/>
    <property type="match status" value="1"/>
</dbReference>
<dbReference type="InterPro" id="IPR044068">
    <property type="entry name" value="CB"/>
</dbReference>
<comment type="subcellular location">
    <subcellularLocation>
        <location evidence="1 10">Cytoplasm</location>
    </subcellularLocation>
</comment>
<dbReference type="GO" id="GO:0051301">
    <property type="term" value="P:cell division"/>
    <property type="evidence" value="ECO:0007669"/>
    <property type="project" value="UniProtKB-UniRule"/>
</dbReference>
<dbReference type="SUPFAM" id="SSF56349">
    <property type="entry name" value="DNA breaking-rejoining enzymes"/>
    <property type="match status" value="1"/>
</dbReference>
<dbReference type="GO" id="GO:0003677">
    <property type="term" value="F:DNA binding"/>
    <property type="evidence" value="ECO:0007669"/>
    <property type="project" value="UniProtKB-UniRule"/>
</dbReference>
<evidence type="ECO:0000259" key="13">
    <source>
        <dbReference type="PROSITE" id="PS51900"/>
    </source>
</evidence>
<evidence type="ECO:0000256" key="7">
    <source>
        <dbReference type="ARBA" id="ARBA00023125"/>
    </source>
</evidence>
<evidence type="ECO:0000256" key="5">
    <source>
        <dbReference type="ARBA" id="ARBA00022829"/>
    </source>
</evidence>
<dbReference type="Proteomes" id="UP000464754">
    <property type="component" value="Chromosome"/>
</dbReference>
<evidence type="ECO:0000256" key="4">
    <source>
        <dbReference type="ARBA" id="ARBA00022618"/>
    </source>
</evidence>
<feature type="active site" description="O-(3'-phospho-DNA)-tyrosine intermediate" evidence="10">
    <location>
        <position position="280"/>
    </location>
</feature>
<gene>
    <name evidence="10 14" type="primary">xerC</name>
    <name evidence="14" type="ORF">Aargi30884_06950</name>
</gene>
<keyword evidence="7 10" id="KW-0238">DNA-binding</keyword>
<evidence type="ECO:0000256" key="1">
    <source>
        <dbReference type="ARBA" id="ARBA00004496"/>
    </source>
</evidence>
<dbReference type="GO" id="GO:0005737">
    <property type="term" value="C:cytoplasm"/>
    <property type="evidence" value="ECO:0007669"/>
    <property type="project" value="UniProtKB-SubCell"/>
</dbReference>
<dbReference type="AlphaFoldDB" id="A0A6N4TI53"/>
<proteinExistence type="inferred from homology"/>
<dbReference type="InterPro" id="IPR004107">
    <property type="entry name" value="Integrase_SAM-like_N"/>
</dbReference>
<dbReference type="Gene3D" id="1.10.443.10">
    <property type="entry name" value="Intergrase catalytic core"/>
    <property type="match status" value="1"/>
</dbReference>
<dbReference type="NCBIfam" id="NF001399">
    <property type="entry name" value="PRK00283.1"/>
    <property type="match status" value="1"/>
</dbReference>
<evidence type="ECO:0000256" key="8">
    <source>
        <dbReference type="ARBA" id="ARBA00023172"/>
    </source>
</evidence>
<accession>A0A6N4TI53</accession>
<comment type="subunit">
    <text evidence="10">Forms a cyclic heterotetrameric complex composed of two molecules of XerC and two molecules of XerD.</text>
</comment>
<keyword evidence="3 10" id="KW-0963">Cytoplasm</keyword>
<feature type="active site" evidence="10">
    <location>
        <position position="245"/>
    </location>
</feature>
<dbReference type="Pfam" id="PF02899">
    <property type="entry name" value="Phage_int_SAM_1"/>
    <property type="match status" value="1"/>
</dbReference>
<keyword evidence="6 10" id="KW-0229">DNA integration</keyword>
<dbReference type="HAMAP" id="MF_01808">
    <property type="entry name" value="Recomb_XerC_XerD"/>
    <property type="match status" value="1"/>
</dbReference>
<dbReference type="RefSeq" id="WP_118277097.1">
    <property type="nucleotide sequence ID" value="NZ_AP019695.1"/>
</dbReference>